<dbReference type="EC" id="2.8.1.2" evidence="6"/>
<dbReference type="CDD" id="cd01448">
    <property type="entry name" value="TST_Repeat_1"/>
    <property type="match status" value="1"/>
</dbReference>
<dbReference type="RefSeq" id="WP_088712415.1">
    <property type="nucleotide sequence ID" value="NZ_NFZT01000001.1"/>
</dbReference>
<evidence type="ECO:0000256" key="8">
    <source>
        <dbReference type="ARBA" id="ARBA00078354"/>
    </source>
</evidence>
<dbReference type="NCBIfam" id="NF008557">
    <property type="entry name" value="PRK11493.1"/>
    <property type="match status" value="1"/>
</dbReference>
<dbReference type="SUPFAM" id="SSF52821">
    <property type="entry name" value="Rhodanese/Cell cycle control phosphatase"/>
    <property type="match status" value="2"/>
</dbReference>
<dbReference type="CDD" id="cd01449">
    <property type="entry name" value="TST_Repeat_2"/>
    <property type="match status" value="1"/>
</dbReference>
<evidence type="ECO:0000259" key="9">
    <source>
        <dbReference type="PROSITE" id="PS50206"/>
    </source>
</evidence>
<keyword evidence="4" id="KW-0677">Repeat</keyword>
<comment type="catalytic activity">
    <reaction evidence="5">
        <text>2-oxo-3-sulfanylpropanoate + [thioredoxin]-dithiol = [thioredoxin]-disulfide + hydrogen sulfide + pyruvate + H(+)</text>
        <dbReference type="Rhea" id="RHEA:21740"/>
        <dbReference type="Rhea" id="RHEA-COMP:10698"/>
        <dbReference type="Rhea" id="RHEA-COMP:10700"/>
        <dbReference type="ChEBI" id="CHEBI:15361"/>
        <dbReference type="ChEBI" id="CHEBI:15378"/>
        <dbReference type="ChEBI" id="CHEBI:29919"/>
        <dbReference type="ChEBI" id="CHEBI:29950"/>
        <dbReference type="ChEBI" id="CHEBI:50058"/>
        <dbReference type="ChEBI" id="CHEBI:57678"/>
        <dbReference type="EC" id="2.8.1.2"/>
    </reaction>
    <physiologicalReaction direction="left-to-right" evidence="5">
        <dbReference type="Rhea" id="RHEA:21741"/>
    </physiologicalReaction>
</comment>
<dbReference type="InterPro" id="IPR001763">
    <property type="entry name" value="Rhodanese-like_dom"/>
</dbReference>
<feature type="domain" description="Rhodanese" evidence="9">
    <location>
        <begin position="159"/>
        <end position="270"/>
    </location>
</feature>
<evidence type="ECO:0000256" key="6">
    <source>
        <dbReference type="ARBA" id="ARBA00066832"/>
    </source>
</evidence>
<evidence type="ECO:0000313" key="11">
    <source>
        <dbReference type="Proteomes" id="UP000198462"/>
    </source>
</evidence>
<reference evidence="11" key="1">
    <citation type="submission" date="2017-05" db="EMBL/GenBank/DDBJ databases">
        <authorList>
            <person name="Lin X."/>
        </authorList>
    </citation>
    <scope>NUCLEOTIDE SEQUENCE [LARGE SCALE GENOMIC DNA]</scope>
    <source>
        <strain evidence="11">JLT2012</strain>
    </source>
</reference>
<dbReference type="FunFam" id="3.40.250.10:FF:000001">
    <property type="entry name" value="Sulfurtransferase"/>
    <property type="match status" value="1"/>
</dbReference>
<keyword evidence="10" id="KW-0670">Pyruvate</keyword>
<dbReference type="PANTHER" id="PTHR11364:SF27">
    <property type="entry name" value="SULFURTRANSFERASE"/>
    <property type="match status" value="1"/>
</dbReference>
<dbReference type="FunFam" id="3.40.250.10:FF:000015">
    <property type="entry name" value="Sulfurtransferase"/>
    <property type="match status" value="1"/>
</dbReference>
<accession>A0A219B5J6</accession>
<keyword evidence="2" id="KW-0963">Cytoplasm</keyword>
<dbReference type="Proteomes" id="UP000198462">
    <property type="component" value="Unassembled WGS sequence"/>
</dbReference>
<dbReference type="GO" id="GO:0005737">
    <property type="term" value="C:cytoplasm"/>
    <property type="evidence" value="ECO:0007669"/>
    <property type="project" value="UniProtKB-SubCell"/>
</dbReference>
<dbReference type="Pfam" id="PF00581">
    <property type="entry name" value="Rhodanese"/>
    <property type="match status" value="2"/>
</dbReference>
<protein>
    <recommendedName>
        <fullName evidence="7">3-mercaptopyruvate sulfurtransferase</fullName>
        <ecNumber evidence="6">2.8.1.2</ecNumber>
    </recommendedName>
    <alternativeName>
        <fullName evidence="8">Rhodanese-like protein</fullName>
    </alternativeName>
</protein>
<proteinExistence type="predicted"/>
<keyword evidence="11" id="KW-1185">Reference proteome</keyword>
<dbReference type="OrthoDB" id="9781034at2"/>
<dbReference type="InterPro" id="IPR036873">
    <property type="entry name" value="Rhodanese-like_dom_sf"/>
</dbReference>
<evidence type="ECO:0000256" key="4">
    <source>
        <dbReference type="ARBA" id="ARBA00022737"/>
    </source>
</evidence>
<dbReference type="SMART" id="SM00450">
    <property type="entry name" value="RHOD"/>
    <property type="match status" value="2"/>
</dbReference>
<evidence type="ECO:0000256" key="7">
    <source>
        <dbReference type="ARBA" id="ARBA00070833"/>
    </source>
</evidence>
<evidence type="ECO:0000256" key="5">
    <source>
        <dbReference type="ARBA" id="ARBA00051793"/>
    </source>
</evidence>
<evidence type="ECO:0000256" key="1">
    <source>
        <dbReference type="ARBA" id="ARBA00004496"/>
    </source>
</evidence>
<dbReference type="PANTHER" id="PTHR11364">
    <property type="entry name" value="THIOSULFATE SULFERTANSFERASE"/>
    <property type="match status" value="1"/>
</dbReference>
<sequence length="277" mass="30118">MDSLVSTEWLAGELDKSDLRIVDATYFLDKNARAKFDEEHIPGAVFMDLAELADQDSDLPGMLPSAEKFASRMQALGLGDGSRIVVYDDSPLKTAARAWWMLKTFGAHEVAVLDGGLSKWKSENRPVESGKASVRHRHFTVWKDESGVRTLSDMKENQKTGAEQVVDARPAARFTGEEDDPREGVAAGHIRGAKNVPHSQLFNDDGTYKSKAELKQIFSDAGIDTELPVVTMCGSGITAAVLSFALHLIGAERTALYDGSWTEWGGQSDTNKVTGAA</sequence>
<evidence type="ECO:0000256" key="3">
    <source>
        <dbReference type="ARBA" id="ARBA00022679"/>
    </source>
</evidence>
<evidence type="ECO:0000313" key="10">
    <source>
        <dbReference type="EMBL" id="OWV33640.1"/>
    </source>
</evidence>
<dbReference type="GO" id="GO:0016784">
    <property type="term" value="F:3-mercaptopyruvate sulfurtransferase activity"/>
    <property type="evidence" value="ECO:0007669"/>
    <property type="project" value="UniProtKB-EC"/>
</dbReference>
<name>A0A219B5J6_9SPHN</name>
<comment type="caution">
    <text evidence="10">The sequence shown here is derived from an EMBL/GenBank/DDBJ whole genome shotgun (WGS) entry which is preliminary data.</text>
</comment>
<evidence type="ECO:0000256" key="2">
    <source>
        <dbReference type="ARBA" id="ARBA00022490"/>
    </source>
</evidence>
<dbReference type="AlphaFoldDB" id="A0A219B5J6"/>
<comment type="subcellular location">
    <subcellularLocation>
        <location evidence="1">Cytoplasm</location>
    </subcellularLocation>
</comment>
<dbReference type="InterPro" id="IPR045078">
    <property type="entry name" value="TST/MPST-like"/>
</dbReference>
<dbReference type="PROSITE" id="PS50206">
    <property type="entry name" value="RHODANESE_3"/>
    <property type="match status" value="2"/>
</dbReference>
<dbReference type="EMBL" id="NFZT01000001">
    <property type="protein sequence ID" value="OWV33640.1"/>
    <property type="molecule type" value="Genomic_DNA"/>
</dbReference>
<dbReference type="GO" id="GO:0004792">
    <property type="term" value="F:thiosulfate-cyanide sulfurtransferase activity"/>
    <property type="evidence" value="ECO:0007669"/>
    <property type="project" value="TreeGrafter"/>
</dbReference>
<keyword evidence="3 10" id="KW-0808">Transferase</keyword>
<organism evidence="10 11">
    <name type="scientific">Pacificimonas flava</name>
    <dbReference type="NCBI Taxonomy" id="1234595"/>
    <lineage>
        <taxon>Bacteria</taxon>
        <taxon>Pseudomonadati</taxon>
        <taxon>Pseudomonadota</taxon>
        <taxon>Alphaproteobacteria</taxon>
        <taxon>Sphingomonadales</taxon>
        <taxon>Sphingosinicellaceae</taxon>
        <taxon>Pacificimonas</taxon>
    </lineage>
</organism>
<feature type="domain" description="Rhodanese" evidence="9">
    <location>
        <begin position="15"/>
        <end position="129"/>
    </location>
</feature>
<dbReference type="Gene3D" id="3.40.250.10">
    <property type="entry name" value="Rhodanese-like domain"/>
    <property type="match status" value="2"/>
</dbReference>
<gene>
    <name evidence="10" type="ORF">B5C34_09320</name>
</gene>